<reference evidence="11" key="1">
    <citation type="submission" date="2025-05" db="UniProtKB">
        <authorList>
            <consortium name="RefSeq"/>
        </authorList>
    </citation>
    <scope>NUCLEOTIDE SEQUENCE [LARGE SCALE GENOMIC DNA]</scope>
</reference>
<keyword evidence="8" id="KW-0753">Steroid metabolism</keyword>
<evidence type="ECO:0000313" key="11">
    <source>
        <dbReference type="Proteomes" id="UP001652625"/>
    </source>
</evidence>
<dbReference type="EC" id="2.3.3.10" evidence="3 8"/>
<dbReference type="InterPro" id="IPR010122">
    <property type="entry name" value="HMG_CoA_synthase_euk"/>
</dbReference>
<accession>A0ABM4BC20</accession>
<comment type="pathway">
    <text evidence="1 8">Metabolic intermediate biosynthesis; (R)-mevalonate biosynthesis; (R)-mevalonate from acetyl-CoA: step 2/3.</text>
</comment>
<evidence type="ECO:0000256" key="2">
    <source>
        <dbReference type="ARBA" id="ARBA00007061"/>
    </source>
</evidence>
<evidence type="ECO:0000256" key="6">
    <source>
        <dbReference type="ARBA" id="ARBA00023011"/>
    </source>
</evidence>
<dbReference type="Gene3D" id="3.40.47.10">
    <property type="match status" value="1"/>
</dbReference>
<dbReference type="RefSeq" id="XP_065646495.1">
    <property type="nucleotide sequence ID" value="XM_065790423.1"/>
</dbReference>
<dbReference type="PANTHER" id="PTHR43323">
    <property type="entry name" value="3-HYDROXY-3-METHYLGLUTARYL COENZYME A SYNTHASE"/>
    <property type="match status" value="1"/>
</dbReference>
<evidence type="ECO:0000259" key="9">
    <source>
        <dbReference type="Pfam" id="PF01154"/>
    </source>
</evidence>
<evidence type="ECO:0000256" key="7">
    <source>
        <dbReference type="ARBA" id="ARBA00049887"/>
    </source>
</evidence>
<name>A0ABM4BC20_HYDVU</name>
<dbReference type="PROSITE" id="PS01226">
    <property type="entry name" value="HMG_COA_SYNTHASE"/>
    <property type="match status" value="1"/>
</dbReference>
<dbReference type="InterPro" id="IPR013746">
    <property type="entry name" value="HMG_CoA_synt_C_dom"/>
</dbReference>
<dbReference type="Pfam" id="PF08540">
    <property type="entry name" value="HMG_CoA_synt_C"/>
    <property type="match status" value="1"/>
</dbReference>
<dbReference type="Pfam" id="PF01154">
    <property type="entry name" value="HMG_CoA_synt_N"/>
    <property type="match status" value="1"/>
</dbReference>
<dbReference type="Proteomes" id="UP001652625">
    <property type="component" value="Chromosome 02"/>
</dbReference>
<organism evidence="11 12">
    <name type="scientific">Hydra vulgaris</name>
    <name type="common">Hydra</name>
    <name type="synonym">Hydra attenuata</name>
    <dbReference type="NCBI Taxonomy" id="6087"/>
    <lineage>
        <taxon>Eukaryota</taxon>
        <taxon>Metazoa</taxon>
        <taxon>Cnidaria</taxon>
        <taxon>Hydrozoa</taxon>
        <taxon>Hydroidolina</taxon>
        <taxon>Anthoathecata</taxon>
        <taxon>Aplanulata</taxon>
        <taxon>Hydridae</taxon>
        <taxon>Hydra</taxon>
    </lineage>
</organism>
<protein>
    <recommendedName>
        <fullName evidence="3 8">Hydroxymethylglutaryl-CoA synthase</fullName>
        <shortName evidence="8">HMG-CoA synthase</shortName>
        <ecNumber evidence="3 8">2.3.3.10</ecNumber>
    </recommendedName>
    <alternativeName>
        <fullName evidence="8">3-hydroxy-3-methylglutaryl coenzyme A synthase</fullName>
    </alternativeName>
</protein>
<proteinExistence type="inferred from homology"/>
<comment type="similarity">
    <text evidence="2 8">Belongs to the thiolase-like superfamily. HMG-CoA synthase family.</text>
</comment>
<dbReference type="NCBIfam" id="TIGR01833">
    <property type="entry name" value="HMG-CoA-S_euk"/>
    <property type="match status" value="1"/>
</dbReference>
<evidence type="ECO:0000256" key="1">
    <source>
        <dbReference type="ARBA" id="ARBA00005218"/>
    </source>
</evidence>
<sequence>MSNWPNNVGICNIEVYIPKYFVSQEKLEIFDGVSTGKYTIGLGQKNMGFFGDLEDINSLCLTVVHNLLENHKIDPKTIGRLEVGTETIIDKSKSVKTVLMQLFERYGNTDIEGVDTKNACYGGTSALFNAINWIESSYWDGRLAIVVTADIAVYAAGNARCTGGGGAIALVVGPNAPLVFDRGLRATHMAHVYDFYKPNLSSEYPVINGKLSVSSYLSALDNCYSQYRKKFMKKFSSEFFSLADIDFMVFHTPYCKLVQKSVARCMLQDFLNVNGRANGKYPLFEKYSHLSLNESLEDFDLLKEIERVSVAYSLDIFHKKTQLSTKLASLVGNMYTSSLYGSLVSLLMNVGENDLIGKRVLLFSYGSGLASSMFSLTVCPSENLRSSLVTMLDSLQSINVLLDQRLEIEPEKFVNILELREKSSNVPNFSPTCSPIDLVPGTYYLTKINSEFKRYYERKEKEG</sequence>
<feature type="domain" description="Hydroxymethylglutaryl-coenzyme A synthase C-terminal" evidence="10">
    <location>
        <begin position="178"/>
        <end position="459"/>
    </location>
</feature>
<dbReference type="CDD" id="cd00827">
    <property type="entry name" value="init_cond_enzymes"/>
    <property type="match status" value="1"/>
</dbReference>
<dbReference type="InterPro" id="IPR000590">
    <property type="entry name" value="HMG_CoA_synt_AS"/>
</dbReference>
<evidence type="ECO:0000256" key="4">
    <source>
        <dbReference type="ARBA" id="ARBA00022679"/>
    </source>
</evidence>
<dbReference type="InterPro" id="IPR013528">
    <property type="entry name" value="HMG_CoA_synth_N"/>
</dbReference>
<keyword evidence="8" id="KW-1207">Sterol metabolism</keyword>
<feature type="domain" description="Hydroxymethylglutaryl-coenzyme A synthase N-terminal" evidence="9">
    <location>
        <begin position="4"/>
        <end position="177"/>
    </location>
</feature>
<comment type="catalytic activity">
    <reaction evidence="7">
        <text>acetoacetyl-CoA + acetyl-CoA + H2O = (3S)-3-hydroxy-3-methylglutaryl-CoA + CoA + H(+)</text>
        <dbReference type="Rhea" id="RHEA:10188"/>
        <dbReference type="ChEBI" id="CHEBI:15377"/>
        <dbReference type="ChEBI" id="CHEBI:15378"/>
        <dbReference type="ChEBI" id="CHEBI:43074"/>
        <dbReference type="ChEBI" id="CHEBI:57286"/>
        <dbReference type="ChEBI" id="CHEBI:57287"/>
        <dbReference type="ChEBI" id="CHEBI:57288"/>
        <dbReference type="EC" id="2.3.3.10"/>
    </reaction>
    <physiologicalReaction direction="left-to-right" evidence="7">
        <dbReference type="Rhea" id="RHEA:10189"/>
    </physiologicalReaction>
</comment>
<dbReference type="PANTHER" id="PTHR43323:SF2">
    <property type="entry name" value="HYDROXYMETHYLGLUTARYL-COA SYNTHASE"/>
    <property type="match status" value="1"/>
</dbReference>
<evidence type="ECO:0000313" key="12">
    <source>
        <dbReference type="RefSeq" id="XP_065646495.1"/>
    </source>
</evidence>
<evidence type="ECO:0000256" key="3">
    <source>
        <dbReference type="ARBA" id="ARBA00012978"/>
    </source>
</evidence>
<keyword evidence="8" id="KW-0443">Lipid metabolism</keyword>
<gene>
    <name evidence="12" type="primary">LOC100205655</name>
</gene>
<keyword evidence="6 8" id="KW-0756">Sterol biosynthesis</keyword>
<dbReference type="InterPro" id="IPR016039">
    <property type="entry name" value="Thiolase-like"/>
</dbReference>
<reference evidence="12" key="2">
    <citation type="submission" date="2025-08" db="UniProtKB">
        <authorList>
            <consortium name="RefSeq"/>
        </authorList>
    </citation>
    <scope>IDENTIFICATION</scope>
</reference>
<keyword evidence="11" id="KW-1185">Reference proteome</keyword>
<keyword evidence="4 8" id="KW-0808">Transferase</keyword>
<comment type="function">
    <text evidence="8">Catalyzes the condensation of acetyl-CoA with acetoacetyl-CoA to form HMG-CoA.</text>
</comment>
<evidence type="ECO:0000256" key="8">
    <source>
        <dbReference type="RuleBase" id="RU364071"/>
    </source>
</evidence>
<dbReference type="SUPFAM" id="SSF53901">
    <property type="entry name" value="Thiolase-like"/>
    <property type="match status" value="2"/>
</dbReference>
<evidence type="ECO:0000256" key="5">
    <source>
        <dbReference type="ARBA" id="ARBA00022955"/>
    </source>
</evidence>
<dbReference type="GeneID" id="100205655"/>
<evidence type="ECO:0000259" key="10">
    <source>
        <dbReference type="Pfam" id="PF08540"/>
    </source>
</evidence>
<keyword evidence="8" id="KW-0444">Lipid biosynthesis</keyword>
<keyword evidence="5 8" id="KW-0752">Steroid biosynthesis</keyword>